<name>A0AB33ZT48_LACGS</name>
<evidence type="ECO:0000256" key="2">
    <source>
        <dbReference type="ARBA" id="ARBA00022695"/>
    </source>
</evidence>
<protein>
    <recommendedName>
        <fullName evidence="8">DNA polymerase III polC-type</fullName>
    </recommendedName>
</protein>
<dbReference type="SMART" id="SM00479">
    <property type="entry name" value="EXOIII"/>
    <property type="match status" value="1"/>
</dbReference>
<evidence type="ECO:0000256" key="5">
    <source>
        <dbReference type="ARBA" id="ARBA00022801"/>
    </source>
</evidence>
<evidence type="ECO:0000256" key="1">
    <source>
        <dbReference type="ARBA" id="ARBA00022679"/>
    </source>
</evidence>
<evidence type="ECO:0000313" key="10">
    <source>
        <dbReference type="EMBL" id="GBA95676.1"/>
    </source>
</evidence>
<dbReference type="EMBL" id="BEXJ01000001">
    <property type="protein sequence ID" value="GBA95676.1"/>
    <property type="molecule type" value="Genomic_DNA"/>
</dbReference>
<keyword evidence="4" id="KW-0540">Nuclease</keyword>
<dbReference type="Gene3D" id="3.30.70.240">
    <property type="match status" value="1"/>
</dbReference>
<keyword evidence="6" id="KW-0269">Exonuclease</keyword>
<dbReference type="PANTHER" id="PTHR30231:SF4">
    <property type="entry name" value="PROTEIN NEN2"/>
    <property type="match status" value="1"/>
</dbReference>
<dbReference type="PANTHER" id="PTHR30231">
    <property type="entry name" value="DNA POLYMERASE III SUBUNIT EPSILON"/>
    <property type="match status" value="1"/>
</dbReference>
<keyword evidence="3" id="KW-0235">DNA replication</keyword>
<keyword evidence="1" id="KW-0808">Transferase</keyword>
<gene>
    <name evidence="10" type="ORF">LJCM1025_05890</name>
</gene>
<dbReference type="RefSeq" id="WP_095669569.1">
    <property type="nucleotide sequence ID" value="NZ_BEXJ01000001.1"/>
</dbReference>
<dbReference type="Proteomes" id="UP000250668">
    <property type="component" value="Unassembled WGS sequence"/>
</dbReference>
<dbReference type="GO" id="GO:0008408">
    <property type="term" value="F:3'-5' exonuclease activity"/>
    <property type="evidence" value="ECO:0007669"/>
    <property type="project" value="TreeGrafter"/>
</dbReference>
<dbReference type="NCBIfam" id="TIGR01873">
    <property type="entry name" value="cas_CT1978"/>
    <property type="match status" value="1"/>
</dbReference>
<reference evidence="10 11" key="1">
    <citation type="journal article" date="2018" name="Int. J. Syst. Evol. Microbiol.">
        <title>Lactobacillus paragasseri sp. nov., a sister taxon of Lactobacillus gasseri, based on whole-genome sequence analyses.</title>
        <authorList>
            <person name="Tanizawa Y."/>
            <person name="Tada I."/>
            <person name="Kobayashi H."/>
            <person name="Endo A."/>
            <person name="Maeno S."/>
            <person name="Toyoda A."/>
            <person name="Arita M."/>
            <person name="Nakamura Y."/>
            <person name="Sakamoto M."/>
            <person name="Ohkuma M."/>
            <person name="Tohno M."/>
        </authorList>
    </citation>
    <scope>NUCLEOTIDE SEQUENCE [LARGE SCALE GENOMIC DNA]</scope>
    <source>
        <strain evidence="10 11">JCM 1025</strain>
    </source>
</reference>
<dbReference type="GO" id="GO:0006260">
    <property type="term" value="P:DNA replication"/>
    <property type="evidence" value="ECO:0007669"/>
    <property type="project" value="UniProtKB-KW"/>
</dbReference>
<dbReference type="GO" id="GO:0003887">
    <property type="term" value="F:DNA-directed DNA polymerase activity"/>
    <property type="evidence" value="ECO:0007669"/>
    <property type="project" value="UniProtKB-KW"/>
</dbReference>
<dbReference type="InterPro" id="IPR010152">
    <property type="entry name" value="CRISPR-assoc_prot_Cas2_sub"/>
</dbReference>
<keyword evidence="5" id="KW-0378">Hydrolase</keyword>
<dbReference type="GO" id="GO:0003676">
    <property type="term" value="F:nucleic acid binding"/>
    <property type="evidence" value="ECO:0007669"/>
    <property type="project" value="InterPro"/>
</dbReference>
<feature type="domain" description="Exonuclease" evidence="9">
    <location>
        <begin position="126"/>
        <end position="293"/>
    </location>
</feature>
<dbReference type="Pfam" id="PF09707">
    <property type="entry name" value="Cas_Cas2CT1978"/>
    <property type="match status" value="1"/>
</dbReference>
<comment type="caution">
    <text evidence="10">The sequence shown here is derived from an EMBL/GenBank/DDBJ whole genome shotgun (WGS) entry which is preliminary data.</text>
</comment>
<accession>A0AB33ZT48</accession>
<evidence type="ECO:0000256" key="8">
    <source>
        <dbReference type="ARBA" id="ARBA00070925"/>
    </source>
</evidence>
<dbReference type="SUPFAM" id="SSF53098">
    <property type="entry name" value="Ribonuclease H-like"/>
    <property type="match status" value="1"/>
</dbReference>
<dbReference type="Pfam" id="PF00929">
    <property type="entry name" value="RNase_T"/>
    <property type="match status" value="1"/>
</dbReference>
<proteinExistence type="predicted"/>
<keyword evidence="7" id="KW-0239">DNA-directed DNA polymerase</keyword>
<dbReference type="AlphaFoldDB" id="A0AB33ZT48"/>
<organism evidence="10 11">
    <name type="scientific">Lactobacillus gasseri</name>
    <dbReference type="NCBI Taxonomy" id="1596"/>
    <lineage>
        <taxon>Bacteria</taxon>
        <taxon>Bacillati</taxon>
        <taxon>Bacillota</taxon>
        <taxon>Bacilli</taxon>
        <taxon>Lactobacillales</taxon>
        <taxon>Lactobacillaceae</taxon>
        <taxon>Lactobacillus</taxon>
    </lineage>
</organism>
<evidence type="ECO:0000256" key="6">
    <source>
        <dbReference type="ARBA" id="ARBA00022839"/>
    </source>
</evidence>
<dbReference type="GO" id="GO:0005829">
    <property type="term" value="C:cytosol"/>
    <property type="evidence" value="ECO:0007669"/>
    <property type="project" value="TreeGrafter"/>
</dbReference>
<dbReference type="Gene3D" id="3.30.420.10">
    <property type="entry name" value="Ribonuclease H-like superfamily/Ribonuclease H"/>
    <property type="match status" value="1"/>
</dbReference>
<dbReference type="CDD" id="cd09755">
    <property type="entry name" value="Cas2_I-E"/>
    <property type="match status" value="1"/>
</dbReference>
<dbReference type="InterPro" id="IPR013520">
    <property type="entry name" value="Ribonucl_H"/>
</dbReference>
<evidence type="ECO:0000256" key="3">
    <source>
        <dbReference type="ARBA" id="ARBA00022705"/>
    </source>
</evidence>
<evidence type="ECO:0000256" key="7">
    <source>
        <dbReference type="ARBA" id="ARBA00022932"/>
    </source>
</evidence>
<keyword evidence="2" id="KW-0548">Nucleotidyltransferase</keyword>
<dbReference type="InterPro" id="IPR012337">
    <property type="entry name" value="RNaseH-like_sf"/>
</dbReference>
<evidence type="ECO:0000259" key="9">
    <source>
        <dbReference type="SMART" id="SM00479"/>
    </source>
</evidence>
<dbReference type="CDD" id="cd06127">
    <property type="entry name" value="DEDDh"/>
    <property type="match status" value="1"/>
</dbReference>
<evidence type="ECO:0000313" key="11">
    <source>
        <dbReference type="Proteomes" id="UP000250668"/>
    </source>
</evidence>
<sequence length="295" mass="33826">MIVITLSKTPNSLRGDLTKWCQEIQTGVYVGNLNAKVRELLWERIEKNIGGGEATMVYNTNNELGYTFRTNRKDKRVVDFDGIPFLMHINKPSDVVLGFSNAAKFHKVHRVSSSAKKIENQNELQNFVAIDLETTGLNSEKDRIISIAAVKYIKKNDPEVFYRLIKDIPEVPEHISKLTGLTTKKLRDSGVSLRDALIEFKKFVGSRLIVGYNLPFDMSFLENSIKKESLNSLENRAKDILPIVKRKNKFLEDYHLDTVLKKYDIENENPHHADSDAKSTWYLTKKLIEIKSLII</sequence>
<dbReference type="InterPro" id="IPR036397">
    <property type="entry name" value="RNaseH_sf"/>
</dbReference>
<evidence type="ECO:0000256" key="4">
    <source>
        <dbReference type="ARBA" id="ARBA00022722"/>
    </source>
</evidence>
<dbReference type="FunFam" id="3.30.420.10:FF:000045">
    <property type="entry name" value="3'-5' exonuclease DinG"/>
    <property type="match status" value="1"/>
</dbReference>